<evidence type="ECO:0000256" key="2">
    <source>
        <dbReference type="ARBA" id="ARBA00022553"/>
    </source>
</evidence>
<dbReference type="InterPro" id="IPR036412">
    <property type="entry name" value="HAD-like_sf"/>
</dbReference>
<dbReference type="Gene3D" id="3.40.1110.10">
    <property type="entry name" value="Calcium-transporting ATPase, cytoplasmic domain N"/>
    <property type="match status" value="1"/>
</dbReference>
<dbReference type="Pfam" id="PF13246">
    <property type="entry name" value="Cation_ATPase"/>
    <property type="match status" value="1"/>
</dbReference>
<dbReference type="GO" id="GO:1990573">
    <property type="term" value="P:potassium ion import across plasma membrane"/>
    <property type="evidence" value="ECO:0007669"/>
    <property type="project" value="TreeGrafter"/>
</dbReference>
<feature type="region of interest" description="Disordered" evidence="11">
    <location>
        <begin position="1"/>
        <end position="21"/>
    </location>
</feature>
<dbReference type="SUPFAM" id="SSF81665">
    <property type="entry name" value="Calcium ATPase, transmembrane domain M"/>
    <property type="match status" value="1"/>
</dbReference>
<keyword evidence="2" id="KW-0597">Phosphoprotein</keyword>
<dbReference type="Pfam" id="PF00689">
    <property type="entry name" value="Cation_ATPase_C"/>
    <property type="match status" value="1"/>
</dbReference>
<feature type="transmembrane region" description="Helical" evidence="12">
    <location>
        <begin position="1286"/>
        <end position="1307"/>
    </location>
</feature>
<dbReference type="InterPro" id="IPR050510">
    <property type="entry name" value="Cation_transp_ATPase_P-type"/>
</dbReference>
<protein>
    <recommendedName>
        <fullName evidence="13">Cation-transporting P-type ATPase N-terminal domain-containing protein</fullName>
    </recommendedName>
</protein>
<feature type="compositionally biased region" description="Low complexity" evidence="11">
    <location>
        <begin position="145"/>
        <end position="167"/>
    </location>
</feature>
<feature type="transmembrane region" description="Helical" evidence="12">
    <location>
        <begin position="1110"/>
        <end position="1131"/>
    </location>
</feature>
<dbReference type="InterPro" id="IPR044492">
    <property type="entry name" value="P_typ_ATPase_HD_dom"/>
</dbReference>
<dbReference type="SFLD" id="SFLDF00027">
    <property type="entry name" value="p-type_atpase"/>
    <property type="match status" value="1"/>
</dbReference>
<accession>A0A2U1J733</accession>
<dbReference type="InterPro" id="IPR006068">
    <property type="entry name" value="ATPase_P-typ_cation-transptr_C"/>
</dbReference>
<dbReference type="SUPFAM" id="SSF56784">
    <property type="entry name" value="HAD-like"/>
    <property type="match status" value="1"/>
</dbReference>
<feature type="transmembrane region" description="Helical" evidence="12">
    <location>
        <begin position="1319"/>
        <end position="1343"/>
    </location>
</feature>
<evidence type="ECO:0000256" key="6">
    <source>
        <dbReference type="ARBA" id="ARBA00022842"/>
    </source>
</evidence>
<dbReference type="InterPro" id="IPR023299">
    <property type="entry name" value="ATPase_P-typ_cyto_dom_N"/>
</dbReference>
<keyword evidence="9 12" id="KW-0472">Membrane</keyword>
<name>A0A2U1J733_SMIAN</name>
<dbReference type="InterPro" id="IPR059000">
    <property type="entry name" value="ATPase_P-type_domA"/>
</dbReference>
<dbReference type="InterPro" id="IPR023214">
    <property type="entry name" value="HAD_sf"/>
</dbReference>
<dbReference type="EMBL" id="MBFU01000274">
    <property type="protein sequence ID" value="PWA00865.1"/>
    <property type="molecule type" value="Genomic_DNA"/>
</dbReference>
<feature type="region of interest" description="Disordered" evidence="11">
    <location>
        <begin position="129"/>
        <end position="178"/>
    </location>
</feature>
<dbReference type="InterPro" id="IPR008250">
    <property type="entry name" value="ATPase_P-typ_transduc_dom_A_sf"/>
</dbReference>
<keyword evidence="5" id="KW-0067">ATP-binding</keyword>
<dbReference type="GO" id="GO:0005524">
    <property type="term" value="F:ATP binding"/>
    <property type="evidence" value="ECO:0007669"/>
    <property type="project" value="UniProtKB-KW"/>
</dbReference>
<dbReference type="Pfam" id="PF00690">
    <property type="entry name" value="Cation_ATPase_N"/>
    <property type="match status" value="1"/>
</dbReference>
<evidence type="ECO:0000256" key="1">
    <source>
        <dbReference type="ARBA" id="ARBA00004127"/>
    </source>
</evidence>
<evidence type="ECO:0000259" key="13">
    <source>
        <dbReference type="SMART" id="SM00831"/>
    </source>
</evidence>
<dbReference type="PROSITE" id="PS00154">
    <property type="entry name" value="ATPASE_E1_E2"/>
    <property type="match status" value="1"/>
</dbReference>
<evidence type="ECO:0000256" key="7">
    <source>
        <dbReference type="ARBA" id="ARBA00022967"/>
    </source>
</evidence>
<comment type="caution">
    <text evidence="15">The sequence shown here is derived from an EMBL/GenBank/DDBJ whole genome shotgun (WGS) entry which is preliminary data.</text>
</comment>
<evidence type="ECO:0000256" key="3">
    <source>
        <dbReference type="ARBA" id="ARBA00022692"/>
    </source>
</evidence>
<dbReference type="GO" id="GO:0005886">
    <property type="term" value="C:plasma membrane"/>
    <property type="evidence" value="ECO:0007669"/>
    <property type="project" value="TreeGrafter"/>
</dbReference>
<dbReference type="GO" id="GO:0012505">
    <property type="term" value="C:endomembrane system"/>
    <property type="evidence" value="ECO:0007669"/>
    <property type="project" value="UniProtKB-SubCell"/>
</dbReference>
<keyword evidence="3 12" id="KW-0812">Transmembrane</keyword>
<evidence type="ECO:0000256" key="9">
    <source>
        <dbReference type="ARBA" id="ARBA00023136"/>
    </source>
</evidence>
<comment type="similarity">
    <text evidence="10">Belongs to the cation transport ATPase (P-type) (TC 3.A.3) family.</text>
</comment>
<organism evidence="15 16">
    <name type="scientific">Smittium angustum</name>
    <dbReference type="NCBI Taxonomy" id="133377"/>
    <lineage>
        <taxon>Eukaryota</taxon>
        <taxon>Fungi</taxon>
        <taxon>Fungi incertae sedis</taxon>
        <taxon>Zoopagomycota</taxon>
        <taxon>Kickxellomycotina</taxon>
        <taxon>Harpellomycetes</taxon>
        <taxon>Harpellales</taxon>
        <taxon>Legeriomycetaceae</taxon>
        <taxon>Smittium</taxon>
    </lineage>
</organism>
<dbReference type="GO" id="GO:0030007">
    <property type="term" value="P:intracellular potassium ion homeostasis"/>
    <property type="evidence" value="ECO:0007669"/>
    <property type="project" value="TreeGrafter"/>
</dbReference>
<dbReference type="Proteomes" id="UP000245591">
    <property type="component" value="Unassembled WGS sequence"/>
</dbReference>
<keyword evidence="6" id="KW-0460">Magnesium</keyword>
<feature type="transmembrane region" description="Helical" evidence="12">
    <location>
        <begin position="1243"/>
        <end position="1265"/>
    </location>
</feature>
<dbReference type="GO" id="GO:1902600">
    <property type="term" value="P:proton transmembrane transport"/>
    <property type="evidence" value="ECO:0007669"/>
    <property type="project" value="TreeGrafter"/>
</dbReference>
<dbReference type="Pfam" id="PF00122">
    <property type="entry name" value="E1-E2_ATPase"/>
    <property type="match status" value="1"/>
</dbReference>
<keyword evidence="4" id="KW-0547">Nucleotide-binding</keyword>
<comment type="subcellular location">
    <subcellularLocation>
        <location evidence="1">Endomembrane system</location>
        <topology evidence="1">Multi-pass membrane protein</topology>
    </subcellularLocation>
</comment>
<dbReference type="SMART" id="SM00831">
    <property type="entry name" value="Cation_ATPase_N"/>
    <property type="match status" value="1"/>
</dbReference>
<keyword evidence="16" id="KW-1185">Reference proteome</keyword>
<dbReference type="PANTHER" id="PTHR43294:SF20">
    <property type="entry name" value="P-TYPE ATPASE"/>
    <property type="match status" value="1"/>
</dbReference>
<evidence type="ECO:0000313" key="14">
    <source>
        <dbReference type="EMBL" id="PVZ97012.1"/>
    </source>
</evidence>
<feature type="domain" description="Cation-transporting P-type ATPase N-terminal" evidence="13">
    <location>
        <begin position="354"/>
        <end position="424"/>
    </location>
</feature>
<gene>
    <name evidence="15" type="ORF">BB558_003067</name>
    <name evidence="14" type="ORF">BB558_007049</name>
</gene>
<dbReference type="InterPro" id="IPR004014">
    <property type="entry name" value="ATPase_P-typ_cation-transptr_N"/>
</dbReference>
<dbReference type="Gene3D" id="3.40.50.1000">
    <property type="entry name" value="HAD superfamily/HAD-like"/>
    <property type="match status" value="1"/>
</dbReference>
<dbReference type="InterPro" id="IPR023298">
    <property type="entry name" value="ATPase_P-typ_TM_dom_sf"/>
</dbReference>
<dbReference type="InterPro" id="IPR001757">
    <property type="entry name" value="P_typ_ATPase"/>
</dbReference>
<proteinExistence type="inferred from homology"/>
<evidence type="ECO:0000256" key="5">
    <source>
        <dbReference type="ARBA" id="ARBA00022840"/>
    </source>
</evidence>
<dbReference type="SUPFAM" id="SSF81660">
    <property type="entry name" value="Metal cation-transporting ATPase, ATP-binding domain N"/>
    <property type="match status" value="1"/>
</dbReference>
<evidence type="ECO:0000256" key="10">
    <source>
        <dbReference type="ARBA" id="ARBA00038148"/>
    </source>
</evidence>
<keyword evidence="8 12" id="KW-1133">Transmembrane helix</keyword>
<feature type="transmembrane region" description="Helical" evidence="12">
    <location>
        <begin position="592"/>
        <end position="614"/>
    </location>
</feature>
<dbReference type="SFLD" id="SFLDG00002">
    <property type="entry name" value="C1.7:_P-type_atpase_like"/>
    <property type="match status" value="1"/>
</dbReference>
<sequence length="1516" mass="167250">MKNPNIPTFEAHSEEQSSALNVDNFQPNLADTLSYTHERRQSTFAEVSGLLSPFHGDNKPTMTFEQQEFLDAFPDGKESVEHQINMYVIDMFAALAGKEQQHYSVLEDGVQFVRKNYIKQKRRIRNLASHKNKNLDIPSGSHTNDTASDSSSSLSSSSSSITASISSQEEPQTNRNEGYANSTLDEVMANMQYVLEFRVKNGNIKNLDIELMKRLRDGLLLAMKVESGSFPRRKLTNAAKSAFFLFGGFIEEVHEFRQAVSEKEISVLRDSLMLDRRGSTQDEKMALVIMIRLVLSCLGEGHDWRDLIKASKHSSMETEIVSRMKVLDSDSHSLHIIEERKNLYPPPSLYIDRNLPKLKAMFRVSFEKGLISPEEILKRREYYGSNELPKPKKKSIFSILWTQLTDFMVILLLVAVVATAIAKEYNSAIVLLVVIVLNTIIGATEEIKAGRALSALEAFTPSTTRVLRNGILSEIEPKELVPGDIVDLQEGDSVPADLRLVECSQLNVIETILTGESVSVIKNTSEIRTRSAKLQIGDCYGNCFMATMVAKGSGRGLVVRTGSSTEIGKISSAINSSNTSRKTPLQNRLKKLGIWLVFIAVGLCAAVVIAGVAWGHKVSTMFLSGLALAVSVIPEGLVAVTTVTMALAVRRMAKRKAIVKRLAAVEVLGSVTCICSDKTGTLTEGKMGVTDILASDNTYYSCSEATKLDPNIGKIKIANNNNTVITDTDSNTSLEYNNPDQMPLPLKTLLETCLLCNNSQIRPENNEWKGIGDPTEVAILSVALKGGVTPEYLKNSCQDENGNIVELPKRLLENPFDSERKRMSVVVQKNNESKDILNVYSKGAPEALLKICTHMLNKSGKVVPLTTRHTRKVAEECIFMAKRGLRVLGMASKTVSKSDPETIDALKKHQSGNEILTREEEFERQQKAAEKRVAWAESNMIFCGLVGLTDPPRSGVKDSVRMSQEAGIKVIMITGDHIETASAIAIQLGILKPGVADMERALAGTELDMLSDEAIESLQPFPNVFARVSPDHKLRIVKALQKIGHVAAMTGDGVNDAPAVRQADIGVAMGIGGTEITKEAADMVLMDDNFGTIIAAVEEGRRVFDNILKFILYLLSCNAAEIIMFLMASIVNTELPMRTIMVLWANIIADVPPAMSVGLEPQEKNILRRPPRSPRAGVLSKSTTTLLLLQAFFIAIVSFAYYLLVILTTFGAKISNLVTADQLEGKPKLIFFGNNPTNIADPILSNQLIIAQSFASLTIIVLQLNQAFLSRSVTRSVFKTGILSNMFMVYAVSLSFALLVMGMYIPAVAKWLELTPLNGIAWLLIFASLVVQIIYVDTIKFFLRRHYQKKQEKKLLEVQGVVTPQPSAEIGDLEGKKMIAMQVVENGRDMKSAETMHSGEKSTVKRIKSFGNTKANSHIETQREVHDNGISTQEAENVVQRKKYITEPPSNMKPILDIEAGTVNEPTSMKRNEDGCAVIDKEIIHDDPILSTPGLTGAETENLHWEKNKLAWRDKL</sequence>
<evidence type="ECO:0000313" key="15">
    <source>
        <dbReference type="EMBL" id="PWA00865.1"/>
    </source>
</evidence>
<dbReference type="Gene3D" id="2.70.150.10">
    <property type="entry name" value="Calcium-transporting ATPase, cytoplasmic transduction domain A"/>
    <property type="match status" value="1"/>
</dbReference>
<dbReference type="NCBIfam" id="TIGR01494">
    <property type="entry name" value="ATPase_P-type"/>
    <property type="match status" value="2"/>
</dbReference>
<feature type="transmembrane region" description="Helical" evidence="12">
    <location>
        <begin position="427"/>
        <end position="444"/>
    </location>
</feature>
<dbReference type="Gene3D" id="1.20.1110.10">
    <property type="entry name" value="Calcium-transporting ATPase, transmembrane domain"/>
    <property type="match status" value="1"/>
</dbReference>
<dbReference type="SFLD" id="SFLDS00003">
    <property type="entry name" value="Haloacid_Dehalogenase"/>
    <property type="match status" value="1"/>
</dbReference>
<dbReference type="EMBL" id="MBFU01001024">
    <property type="protein sequence ID" value="PVZ97012.1"/>
    <property type="molecule type" value="Genomic_DNA"/>
</dbReference>
<feature type="transmembrane region" description="Helical" evidence="12">
    <location>
        <begin position="399"/>
        <end position="421"/>
    </location>
</feature>
<dbReference type="PRINTS" id="PR00119">
    <property type="entry name" value="CATATPASE"/>
</dbReference>
<feature type="transmembrane region" description="Helical" evidence="12">
    <location>
        <begin position="626"/>
        <end position="649"/>
    </location>
</feature>
<dbReference type="GO" id="GO:0006883">
    <property type="term" value="P:intracellular sodium ion homeostasis"/>
    <property type="evidence" value="ECO:0007669"/>
    <property type="project" value="TreeGrafter"/>
</dbReference>
<evidence type="ECO:0000256" key="8">
    <source>
        <dbReference type="ARBA" id="ARBA00022989"/>
    </source>
</evidence>
<dbReference type="FunFam" id="2.70.150.10:FF:000160">
    <property type="entry name" value="Sarcoplasmic/endoplasmic reticulum calcium ATPase 1"/>
    <property type="match status" value="1"/>
</dbReference>
<evidence type="ECO:0000256" key="12">
    <source>
        <dbReference type="SAM" id="Phobius"/>
    </source>
</evidence>
<dbReference type="GO" id="GO:0005391">
    <property type="term" value="F:P-type sodium:potassium-exchanging transporter activity"/>
    <property type="evidence" value="ECO:0007669"/>
    <property type="project" value="TreeGrafter"/>
</dbReference>
<feature type="compositionally biased region" description="Polar residues" evidence="11">
    <location>
        <begin position="168"/>
        <end position="178"/>
    </location>
</feature>
<dbReference type="InterPro" id="IPR018303">
    <property type="entry name" value="ATPase_P-typ_P_site"/>
</dbReference>
<evidence type="ECO:0000256" key="11">
    <source>
        <dbReference type="SAM" id="MobiDB-lite"/>
    </source>
</evidence>
<dbReference type="FunFam" id="3.40.50.1000:FF:000028">
    <property type="entry name" value="Calcium-transporting P-type ATPase, putative"/>
    <property type="match status" value="1"/>
</dbReference>
<feature type="transmembrane region" description="Helical" evidence="12">
    <location>
        <begin position="1185"/>
        <end position="1207"/>
    </location>
</feature>
<dbReference type="SUPFAM" id="SSF81653">
    <property type="entry name" value="Calcium ATPase, transduction domain A"/>
    <property type="match status" value="1"/>
</dbReference>
<dbReference type="GO" id="GO:0016887">
    <property type="term" value="F:ATP hydrolysis activity"/>
    <property type="evidence" value="ECO:0007669"/>
    <property type="project" value="InterPro"/>
</dbReference>
<keyword evidence="7" id="KW-1278">Translocase</keyword>
<dbReference type="GO" id="GO:0036376">
    <property type="term" value="P:sodium ion export across plasma membrane"/>
    <property type="evidence" value="ECO:0007669"/>
    <property type="project" value="TreeGrafter"/>
</dbReference>
<evidence type="ECO:0000256" key="4">
    <source>
        <dbReference type="ARBA" id="ARBA00022741"/>
    </source>
</evidence>
<dbReference type="PANTHER" id="PTHR43294">
    <property type="entry name" value="SODIUM/POTASSIUM-TRANSPORTING ATPASE SUBUNIT ALPHA"/>
    <property type="match status" value="1"/>
</dbReference>
<reference evidence="15 16" key="1">
    <citation type="journal article" date="2018" name="MBio">
        <title>Comparative Genomics Reveals the Core Gene Toolbox for the Fungus-Insect Symbiosis.</title>
        <authorList>
            <person name="Wang Y."/>
            <person name="Stata M."/>
            <person name="Wang W."/>
            <person name="Stajich J.E."/>
            <person name="White M.M."/>
            <person name="Moncalvo J.M."/>
        </authorList>
    </citation>
    <scope>NUCLEOTIDE SEQUENCE [LARGE SCALE GENOMIC DNA]</scope>
    <source>
        <strain evidence="15 16">AUS-126-30</strain>
    </source>
</reference>
<evidence type="ECO:0000313" key="16">
    <source>
        <dbReference type="Proteomes" id="UP000245591"/>
    </source>
</evidence>